<dbReference type="Proteomes" id="UP000046680">
    <property type="component" value="Unassembled WGS sequence"/>
</dbReference>
<dbReference type="EMBL" id="CNFT01001574">
    <property type="protein sequence ID" value="CKT42997.1"/>
    <property type="molecule type" value="Genomic_DNA"/>
</dbReference>
<dbReference type="EMBL" id="CGCX01001431">
    <property type="protein sequence ID" value="CFR94637.1"/>
    <property type="molecule type" value="Genomic_DNA"/>
</dbReference>
<name>A0A654U4A6_MYCTX</name>
<dbReference type="AlphaFoldDB" id="A0A654U4A6"/>
<evidence type="ECO:0000313" key="1">
    <source>
        <dbReference type="EMBL" id="CFR94637.1"/>
    </source>
</evidence>
<accession>A0A654U4A6</accession>
<sequence length="131" mass="13865">MSQQADLGDVVGVHDGHRVRRVCLGAGLVAEYPEGQHRGADGAVLGNERSDQRAVCGQVVGVELPGVHRYSASCAECGGLVGELIGVPRGQHHRRPGSQASREFAADLAAAAENYYRSSARVVHGCDYCLR</sequence>
<evidence type="ECO:0000313" key="3">
    <source>
        <dbReference type="Proteomes" id="UP000046680"/>
    </source>
</evidence>
<reference evidence="3 4" key="1">
    <citation type="submission" date="2015-03" db="EMBL/GenBank/DDBJ databases">
        <authorList>
            <consortium name="Pathogen Informatics"/>
        </authorList>
    </citation>
    <scope>NUCLEOTIDE SEQUENCE [LARGE SCALE GENOMIC DNA]</scope>
    <source>
        <strain evidence="2 4">Bir 185</strain>
        <strain evidence="1 3">C09601061</strain>
    </source>
</reference>
<protein>
    <submittedName>
        <fullName evidence="1">Uncharacterized protein</fullName>
    </submittedName>
</protein>
<organism evidence="1 3">
    <name type="scientific">Mycobacterium tuberculosis</name>
    <dbReference type="NCBI Taxonomy" id="1773"/>
    <lineage>
        <taxon>Bacteria</taxon>
        <taxon>Bacillati</taxon>
        <taxon>Actinomycetota</taxon>
        <taxon>Actinomycetes</taxon>
        <taxon>Mycobacteriales</taxon>
        <taxon>Mycobacteriaceae</taxon>
        <taxon>Mycobacterium</taxon>
        <taxon>Mycobacterium tuberculosis complex</taxon>
    </lineage>
</organism>
<evidence type="ECO:0000313" key="4">
    <source>
        <dbReference type="Proteomes" id="UP000050164"/>
    </source>
</evidence>
<dbReference type="Proteomes" id="UP000050164">
    <property type="component" value="Unassembled WGS sequence"/>
</dbReference>
<gene>
    <name evidence="1" type="ORF">ERS007657_03163</name>
    <name evidence="2" type="ORF">ERS027659_04397</name>
</gene>
<evidence type="ECO:0000313" key="2">
    <source>
        <dbReference type="EMBL" id="CKT42997.1"/>
    </source>
</evidence>
<proteinExistence type="predicted"/>